<dbReference type="GO" id="GO:0000272">
    <property type="term" value="P:polysaccharide catabolic process"/>
    <property type="evidence" value="ECO:0007669"/>
    <property type="project" value="InterPro"/>
</dbReference>
<dbReference type="SUPFAM" id="SSF51445">
    <property type="entry name" value="(Trans)glycosidases"/>
    <property type="match status" value="1"/>
</dbReference>
<gene>
    <name evidence="10" type="ORF">A2892_04765</name>
</gene>
<comment type="caution">
    <text evidence="10">The sequence shown here is derived from an EMBL/GenBank/DDBJ whole genome shotgun (WGS) entry which is preliminary data.</text>
</comment>
<dbReference type="GO" id="GO:0005576">
    <property type="term" value="C:extracellular region"/>
    <property type="evidence" value="ECO:0007669"/>
    <property type="project" value="UniProtKB-SubCell"/>
</dbReference>
<dbReference type="Gene3D" id="3.20.20.80">
    <property type="entry name" value="Glycosidases"/>
    <property type="match status" value="1"/>
</dbReference>
<evidence type="ECO:0000313" key="11">
    <source>
        <dbReference type="Proteomes" id="UP000176404"/>
    </source>
</evidence>
<evidence type="ECO:0000256" key="8">
    <source>
        <dbReference type="RuleBase" id="RU361153"/>
    </source>
</evidence>
<comment type="subcellular location">
    <subcellularLocation>
        <location evidence="2">Secreted</location>
    </subcellularLocation>
</comment>
<name>A0A1F8B8C0_9BACT</name>
<dbReference type="EC" id="3.2.1.78" evidence="3"/>
<dbReference type="EMBL" id="MGHD01000006">
    <property type="protein sequence ID" value="OGM60257.1"/>
    <property type="molecule type" value="Genomic_DNA"/>
</dbReference>
<dbReference type="PANTHER" id="PTHR31451:SF39">
    <property type="entry name" value="MANNAN ENDO-1,4-BETA-MANNOSIDASE 1"/>
    <property type="match status" value="1"/>
</dbReference>
<keyword evidence="5" id="KW-0732">Signal</keyword>
<dbReference type="InterPro" id="IPR045053">
    <property type="entry name" value="MAN-like"/>
</dbReference>
<dbReference type="InterPro" id="IPR017853">
    <property type="entry name" value="GH"/>
</dbReference>
<evidence type="ECO:0000256" key="4">
    <source>
        <dbReference type="ARBA" id="ARBA00022525"/>
    </source>
</evidence>
<evidence type="ECO:0000313" key="10">
    <source>
        <dbReference type="EMBL" id="OGM60257.1"/>
    </source>
</evidence>
<evidence type="ECO:0000256" key="7">
    <source>
        <dbReference type="ARBA" id="ARBA00023295"/>
    </source>
</evidence>
<dbReference type="PANTHER" id="PTHR31451">
    <property type="match status" value="1"/>
</dbReference>
<evidence type="ECO:0000256" key="1">
    <source>
        <dbReference type="ARBA" id="ARBA00001678"/>
    </source>
</evidence>
<accession>A0A1F8B8C0</accession>
<dbReference type="Proteomes" id="UP000176404">
    <property type="component" value="Unassembled WGS sequence"/>
</dbReference>
<dbReference type="InterPro" id="IPR001547">
    <property type="entry name" value="Glyco_hydro_5"/>
</dbReference>
<reference evidence="10 11" key="1">
    <citation type="journal article" date="2016" name="Nat. Commun.">
        <title>Thousands of microbial genomes shed light on interconnected biogeochemical processes in an aquifer system.</title>
        <authorList>
            <person name="Anantharaman K."/>
            <person name="Brown C.T."/>
            <person name="Hug L.A."/>
            <person name="Sharon I."/>
            <person name="Castelle C.J."/>
            <person name="Probst A.J."/>
            <person name="Thomas B.C."/>
            <person name="Singh A."/>
            <person name="Wilkins M.J."/>
            <person name="Karaoz U."/>
            <person name="Brodie E.L."/>
            <person name="Williams K.H."/>
            <person name="Hubbard S.S."/>
            <person name="Banfield J.F."/>
        </authorList>
    </citation>
    <scope>NUCLEOTIDE SEQUENCE [LARGE SCALE GENOMIC DNA]</scope>
</reference>
<keyword evidence="4" id="KW-0964">Secreted</keyword>
<organism evidence="10 11">
    <name type="scientific">Candidatus Woesebacteria bacterium RIFCSPLOWO2_01_FULL_39_10b</name>
    <dbReference type="NCBI Taxonomy" id="1802517"/>
    <lineage>
        <taxon>Bacteria</taxon>
        <taxon>Candidatus Woeseibacteriota</taxon>
    </lineage>
</organism>
<dbReference type="AlphaFoldDB" id="A0A1F8B8C0"/>
<comment type="similarity">
    <text evidence="8">Belongs to the glycosyl hydrolase 5 (cellulase A) family.</text>
</comment>
<sequence length="319" mass="37665">MSNIRVKLENPLNLYIGDSIFYPHGINRFTIYYKDHNKDQRTPEEYLQKMYQSGINSLRMVIPGYFENGIEQELGKYNSKLLEPVKNVFEIARQLKIYIILCLFDYAGFCPPWDPGMWNKQIYSTKFSDPKDFFGLTELRKYEKERVNFLISNFKKYDNLFAWEPMNEMNYLGKPHGENAEKVTMEWFDDMAEHIKKIDQDHLLTGSLWGGEIWDSLFNHLLNDIVQVHTYDETESPLGIADNIKMYIRKTKRYKKPIVIGEFASKEKNPQRREFVKAALKAAQSEGSSAWLYASIWDEFGEMDEELFEVYKETVPVAR</sequence>
<evidence type="ECO:0000256" key="6">
    <source>
        <dbReference type="ARBA" id="ARBA00022801"/>
    </source>
</evidence>
<evidence type="ECO:0000256" key="5">
    <source>
        <dbReference type="ARBA" id="ARBA00022729"/>
    </source>
</evidence>
<keyword evidence="6 8" id="KW-0378">Hydrolase</keyword>
<dbReference type="STRING" id="1802517.A2892_04765"/>
<evidence type="ECO:0000259" key="9">
    <source>
        <dbReference type="Pfam" id="PF00150"/>
    </source>
</evidence>
<evidence type="ECO:0000256" key="3">
    <source>
        <dbReference type="ARBA" id="ARBA00012706"/>
    </source>
</evidence>
<proteinExistence type="inferred from homology"/>
<dbReference type="GO" id="GO:0016985">
    <property type="term" value="F:mannan endo-1,4-beta-mannosidase activity"/>
    <property type="evidence" value="ECO:0007669"/>
    <property type="project" value="TreeGrafter"/>
</dbReference>
<keyword evidence="7 8" id="KW-0326">Glycosidase</keyword>
<dbReference type="Pfam" id="PF00150">
    <property type="entry name" value="Cellulase"/>
    <property type="match status" value="1"/>
</dbReference>
<protein>
    <recommendedName>
        <fullName evidence="3">mannan endo-1,4-beta-mannosidase</fullName>
        <ecNumber evidence="3">3.2.1.78</ecNumber>
    </recommendedName>
</protein>
<feature type="domain" description="Glycoside hydrolase family 5" evidence="9">
    <location>
        <begin position="40"/>
        <end position="298"/>
    </location>
</feature>
<evidence type="ECO:0000256" key="2">
    <source>
        <dbReference type="ARBA" id="ARBA00004613"/>
    </source>
</evidence>
<comment type="catalytic activity">
    <reaction evidence="1">
        <text>Random hydrolysis of (1-&gt;4)-beta-D-mannosidic linkages in mannans, galactomannans and glucomannans.</text>
        <dbReference type="EC" id="3.2.1.78"/>
    </reaction>
</comment>